<gene>
    <name evidence="1" type="ORF">AF76_02850</name>
</gene>
<reference evidence="1 2" key="1">
    <citation type="submission" date="2014-01" db="EMBL/GenBank/DDBJ databases">
        <title>Development of a Comparative Genomic Fingerprinting Assay for High Resolution Genotyping of Arcobacter butzleri.</title>
        <authorList>
            <person name="Webb A.L."/>
            <person name="Inglis G.D."/>
            <person name="Kruczkiewicz P."/>
            <person name="Selinger L.B."/>
            <person name="Taboada E.N."/>
        </authorList>
    </citation>
    <scope>NUCLEOTIDE SEQUENCE [LARGE SCALE GENOMIC DNA]</scope>
    <source>
        <strain evidence="1 2">L351</strain>
    </source>
</reference>
<dbReference type="Pfam" id="PF14072">
    <property type="entry name" value="DndB"/>
    <property type="match status" value="1"/>
</dbReference>
<protein>
    <recommendedName>
        <fullName evidence="3">DGQHR domain-containing protein</fullName>
    </recommendedName>
</protein>
<dbReference type="NCBIfam" id="NF041060">
    <property type="entry name" value="DpdB"/>
    <property type="match status" value="1"/>
</dbReference>
<dbReference type="InterPro" id="IPR017601">
    <property type="entry name" value="DGQHR-contain_dom"/>
</dbReference>
<evidence type="ECO:0000313" key="2">
    <source>
        <dbReference type="Proteomes" id="UP000035526"/>
    </source>
</evidence>
<dbReference type="AlphaFoldDB" id="A0A837J6Y8"/>
<name>A0A837J6Y8_9BACT</name>
<dbReference type="NCBIfam" id="TIGR03187">
    <property type="entry name" value="DGQHR"/>
    <property type="match status" value="1"/>
</dbReference>
<dbReference type="RefSeq" id="WP_046991274.1">
    <property type="nucleotide sequence ID" value="NZ_JAIS01000034.1"/>
</dbReference>
<dbReference type="CDD" id="cd16413">
    <property type="entry name" value="DGQHR_domain"/>
    <property type="match status" value="1"/>
</dbReference>
<proteinExistence type="predicted"/>
<evidence type="ECO:0008006" key="3">
    <source>
        <dbReference type="Google" id="ProtNLM"/>
    </source>
</evidence>
<dbReference type="EMBL" id="JAIS01000034">
    <property type="protein sequence ID" value="KLE02196.1"/>
    <property type="molecule type" value="Genomic_DNA"/>
</dbReference>
<accession>A0A837J6Y8</accession>
<organism evidence="1 2">
    <name type="scientific">Aliarcobacter butzleri L351</name>
    <dbReference type="NCBI Taxonomy" id="1447259"/>
    <lineage>
        <taxon>Bacteria</taxon>
        <taxon>Pseudomonadati</taxon>
        <taxon>Campylobacterota</taxon>
        <taxon>Epsilonproteobacteria</taxon>
        <taxon>Campylobacterales</taxon>
        <taxon>Arcobacteraceae</taxon>
        <taxon>Aliarcobacter</taxon>
    </lineage>
</organism>
<dbReference type="Proteomes" id="UP000035526">
    <property type="component" value="Unassembled WGS sequence"/>
</dbReference>
<sequence length="359" mass="41197">MLKFPALKVNQNGKNIYTFKVLGKDILSFSSIDRAKRNEDGKLFGYQRVKILKHIKEIENYLNTDTAILANSIVICFDSHVKFESINDGDFGYLCIPDDKIHGQIVDGQQRSSALQNLQNNEFEVVVNAFITDNKLEQTEQFILINNTKPLSKTLIYELLPEIDTELPSTYKDKQLPNKIIGILNSQKYSPFYQTIKTHTFQEGYLKDNTIIKAINKSLTNGILYELSEHELGMNDIESMVSLLNAFWGAVKVVFPKDWKLNPSKTRLTHGAGILALADVMEEIIYSQILENNPNYLDDKSFIPSDFEKYLIKLKDKIDWQNGKYDFANDGQIRNIMDIQNTSKDIGIFSNFILEQIEK</sequence>
<dbReference type="InterPro" id="IPR017642">
    <property type="entry name" value="DNA_S_mod_DndB"/>
</dbReference>
<comment type="caution">
    <text evidence="1">The sequence shown here is derived from an EMBL/GenBank/DDBJ whole genome shotgun (WGS) entry which is preliminary data.</text>
</comment>
<evidence type="ECO:0000313" key="1">
    <source>
        <dbReference type="EMBL" id="KLE02196.1"/>
    </source>
</evidence>